<dbReference type="OrthoDB" id="298686at2759"/>
<organism evidence="3 4">
    <name type="scientific">Toxoplasma gondii p89</name>
    <dbReference type="NCBI Taxonomy" id="943119"/>
    <lineage>
        <taxon>Eukaryota</taxon>
        <taxon>Sar</taxon>
        <taxon>Alveolata</taxon>
        <taxon>Apicomplexa</taxon>
        <taxon>Conoidasida</taxon>
        <taxon>Coccidia</taxon>
        <taxon>Eucoccidiorida</taxon>
        <taxon>Eimeriorina</taxon>
        <taxon>Sarcocystidae</taxon>
        <taxon>Toxoplasma</taxon>
    </lineage>
</organism>
<accession>A0A086KGQ8</accession>
<feature type="compositionally biased region" description="Polar residues" evidence="2">
    <location>
        <begin position="43"/>
        <end position="61"/>
    </location>
</feature>
<gene>
    <name evidence="3" type="ORF">TGP89_318760A</name>
</gene>
<dbReference type="PANTHER" id="PTHR37027">
    <property type="entry name" value="KDE4"/>
    <property type="match status" value="1"/>
</dbReference>
<sequence length="244" mass="27578">MKNGMEGGRFTALGHSRGLSSAASGHGSASSTAASVHGDHPSHFSSLASVQTSGPLSSLPSRSEGARALPTRTTSLSGKSDRLHRLEQRLSGLHAGLEKQRQQRYQHLIEKLQHVEEDVADVSAAGNEAQSVFREELRKIEADLRERQSELETDLARREQQTQEMERRLTRMLQTEQEALREVETSLMNAFTEKTKALREEILQSGQLREEQEASLRHYCEVEIPRLRDGLQQEVRERENMERR</sequence>
<dbReference type="AlphaFoldDB" id="A0A086KGQ8"/>
<dbReference type="Proteomes" id="UP000028828">
    <property type="component" value="Unassembled WGS sequence"/>
</dbReference>
<evidence type="ECO:0000256" key="1">
    <source>
        <dbReference type="SAM" id="Coils"/>
    </source>
</evidence>
<evidence type="ECO:0000313" key="3">
    <source>
        <dbReference type="EMBL" id="KFG43576.1"/>
    </source>
</evidence>
<protein>
    <submittedName>
        <fullName evidence="3">Uncharacterized protein</fullName>
    </submittedName>
</protein>
<evidence type="ECO:0000256" key="2">
    <source>
        <dbReference type="SAM" id="MobiDB-lite"/>
    </source>
</evidence>
<reference evidence="3 4" key="1">
    <citation type="submission" date="2014-03" db="EMBL/GenBank/DDBJ databases">
        <authorList>
            <person name="Sibley D."/>
            <person name="Venepally P."/>
            <person name="Karamycheva S."/>
            <person name="Hadjithomas M."/>
            <person name="Khan A."/>
            <person name="Brunk B."/>
            <person name="Roos D."/>
            <person name="Caler E."/>
            <person name="Lorenzi H."/>
        </authorList>
    </citation>
    <scope>NUCLEOTIDE SEQUENCE [LARGE SCALE GENOMIC DNA]</scope>
    <source>
        <strain evidence="4">p89</strain>
    </source>
</reference>
<evidence type="ECO:0000313" key="4">
    <source>
        <dbReference type="Proteomes" id="UP000028828"/>
    </source>
</evidence>
<proteinExistence type="predicted"/>
<feature type="coiled-coil region" evidence="1">
    <location>
        <begin position="134"/>
        <end position="175"/>
    </location>
</feature>
<dbReference type="VEuPathDB" id="ToxoDB:TGP89_318760A"/>
<comment type="caution">
    <text evidence="3">The sequence shown here is derived from an EMBL/GenBank/DDBJ whole genome shotgun (WGS) entry which is preliminary data.</text>
</comment>
<name>A0A086KGQ8_TOXGO</name>
<dbReference type="InterPro" id="IPR038835">
    <property type="entry name" value="Giardin_beta-like"/>
</dbReference>
<keyword evidence="1" id="KW-0175">Coiled coil</keyword>
<feature type="region of interest" description="Disordered" evidence="2">
    <location>
        <begin position="1"/>
        <end position="83"/>
    </location>
</feature>
<dbReference type="EMBL" id="AEYI02000927">
    <property type="protein sequence ID" value="KFG43576.1"/>
    <property type="molecule type" value="Genomic_DNA"/>
</dbReference>
<feature type="compositionally biased region" description="Low complexity" evidence="2">
    <location>
        <begin position="12"/>
        <end position="35"/>
    </location>
</feature>
<dbReference type="PANTHER" id="PTHR37027:SF2">
    <property type="entry name" value="CHROMOSOME UNDETERMINED SCAFFOLD_148, WHOLE GENOME SHOTGUN SEQUENCE"/>
    <property type="match status" value="1"/>
</dbReference>